<dbReference type="GO" id="GO:0008168">
    <property type="term" value="F:methyltransferase activity"/>
    <property type="evidence" value="ECO:0007669"/>
    <property type="project" value="UniProtKB-KW"/>
</dbReference>
<dbReference type="eggNOG" id="COG4122">
    <property type="taxonomic scope" value="Bacteria"/>
</dbReference>
<dbReference type="CDD" id="cd02440">
    <property type="entry name" value="AdoMet_MTases"/>
    <property type="match status" value="1"/>
</dbReference>
<organism evidence="1 2">
    <name type="scientific">Cyclobacterium marinum (strain ATCC 25205 / DSM 745 / LMG 13164 / NCIMB 1802)</name>
    <name type="common">Flectobacillus marinus</name>
    <dbReference type="NCBI Taxonomy" id="880070"/>
    <lineage>
        <taxon>Bacteria</taxon>
        <taxon>Pseudomonadati</taxon>
        <taxon>Bacteroidota</taxon>
        <taxon>Cytophagia</taxon>
        <taxon>Cytophagales</taxon>
        <taxon>Cyclobacteriaceae</taxon>
        <taxon>Cyclobacterium</taxon>
    </lineage>
</organism>
<dbReference type="Proteomes" id="UP000001635">
    <property type="component" value="Chromosome"/>
</dbReference>
<evidence type="ECO:0000313" key="1">
    <source>
        <dbReference type="EMBL" id="AEL28095.1"/>
    </source>
</evidence>
<dbReference type="InterPro" id="IPR029063">
    <property type="entry name" value="SAM-dependent_MTases_sf"/>
</dbReference>
<protein>
    <submittedName>
        <fullName evidence="1">O-methyltransferase-like protein</fullName>
    </submittedName>
</protein>
<dbReference type="SUPFAM" id="SSF53335">
    <property type="entry name" value="S-adenosyl-L-methionine-dependent methyltransferases"/>
    <property type="match status" value="1"/>
</dbReference>
<dbReference type="GO" id="GO:0032259">
    <property type="term" value="P:methylation"/>
    <property type="evidence" value="ECO:0007669"/>
    <property type="project" value="UniProtKB-KW"/>
</dbReference>
<keyword evidence="1" id="KW-0489">Methyltransferase</keyword>
<sequence>MLFHIREYFLYFLNKEDQHSIHSPYYFNLYKDLKLYLKENKKGMQKIELVRKKFLASNQEILRIDFGAGSRWSRGNKQKISAIAKHVSSPLKFSLIYQFLCKLSPAHTVLELGTSLGINTAYLSAVTKGMLYSYEGDPALVDLAREHLSKESNINLVSGNLNETLNISLRALKKVDFVLIDANHRYEPTINYFNQIVLKLHAESILVIADIHWSNQMKKAWQELKTHSSVTGSMDFFDCGVLFFGNHGVRNDFILEI</sequence>
<dbReference type="KEGG" id="cmr:Cycma_4393"/>
<keyword evidence="2" id="KW-1185">Reference proteome</keyword>
<dbReference type="Pfam" id="PF13578">
    <property type="entry name" value="Methyltransf_24"/>
    <property type="match status" value="1"/>
</dbReference>
<dbReference type="HOGENOM" id="CLU_083598_0_0_10"/>
<dbReference type="AlphaFoldDB" id="G0IYV0"/>
<dbReference type="STRING" id="880070.Cycma_4393"/>
<gene>
    <name evidence="1" type="ordered locus">Cycma_4393</name>
</gene>
<keyword evidence="1" id="KW-0808">Transferase</keyword>
<evidence type="ECO:0000313" key="2">
    <source>
        <dbReference type="Proteomes" id="UP000001635"/>
    </source>
</evidence>
<accession>G0IYV0</accession>
<name>G0IYV0_CYCMS</name>
<proteinExistence type="predicted"/>
<dbReference type="EMBL" id="CP002955">
    <property type="protein sequence ID" value="AEL28095.1"/>
    <property type="molecule type" value="Genomic_DNA"/>
</dbReference>
<dbReference type="Gene3D" id="3.40.50.150">
    <property type="entry name" value="Vaccinia Virus protein VP39"/>
    <property type="match status" value="1"/>
</dbReference>
<reference evidence="2" key="1">
    <citation type="submission" date="2011-07" db="EMBL/GenBank/DDBJ databases">
        <title>The complete genome of Cyclobacterium marinum DSM 745.</title>
        <authorList>
            <person name="Lucas S."/>
            <person name="Han J."/>
            <person name="Lapidus A."/>
            <person name="Bruce D."/>
            <person name="Goodwin L."/>
            <person name="Pitluck S."/>
            <person name="Peters L."/>
            <person name="Kyrpides N."/>
            <person name="Mavromatis K."/>
            <person name="Ivanova N."/>
            <person name="Ovchinnikova G."/>
            <person name="Chertkov O."/>
            <person name="Detter J.C."/>
            <person name="Tapia R."/>
            <person name="Han C."/>
            <person name="Land M."/>
            <person name="Hauser L."/>
            <person name="Markowitz V."/>
            <person name="Cheng J.-F."/>
            <person name="Hugenholtz P."/>
            <person name="Woyke T."/>
            <person name="Wu D."/>
            <person name="Tindall B."/>
            <person name="Schuetze A."/>
            <person name="Brambilla E."/>
            <person name="Klenk H.-P."/>
            <person name="Eisen J.A."/>
        </authorList>
    </citation>
    <scope>NUCLEOTIDE SEQUENCE [LARGE SCALE GENOMIC DNA]</scope>
    <source>
        <strain evidence="2">ATCC 25205 / DSM 745 / LMG 13164 / NCIMB 1802</strain>
    </source>
</reference>